<dbReference type="InterPro" id="IPR029063">
    <property type="entry name" value="SAM-dependent_MTases_sf"/>
</dbReference>
<organism evidence="4 5">
    <name type="scientific">Cellulomonas uda</name>
    <dbReference type="NCBI Taxonomy" id="1714"/>
    <lineage>
        <taxon>Bacteria</taxon>
        <taxon>Bacillati</taxon>
        <taxon>Actinomycetota</taxon>
        <taxon>Actinomycetes</taxon>
        <taxon>Micrococcales</taxon>
        <taxon>Cellulomonadaceae</taxon>
        <taxon>Cellulomonas</taxon>
    </lineage>
</organism>
<keyword evidence="5" id="KW-1185">Reference proteome</keyword>
<evidence type="ECO:0000256" key="3">
    <source>
        <dbReference type="ARBA" id="ARBA00022691"/>
    </source>
</evidence>
<sequence length="232" mass="24895">MTGRPTQDVPQGQEALWSRVDEYFAVLTPEDDALVDTRTRAEAAGLPDIAVAPNQGKLLHLLATLTGARRVLEIGTLGGYSTLWLARALPPDGRVVTLELEQHHADVARSSLDAAGVGEQVEILVGPAADALVALAARGVEPFDLVFVDADKQQLALYLERTLPLVRPGALVVVDNVVRLGAVVDPDHPDDRVQGVRRMVDLLADHPRFDATVVQTVGVKGYDGFALLRVLP</sequence>
<gene>
    <name evidence="4" type="ORF">CUD01_25340</name>
</gene>
<dbReference type="Proteomes" id="UP000315842">
    <property type="component" value="Unassembled WGS sequence"/>
</dbReference>
<keyword evidence="2 4" id="KW-0808">Transferase</keyword>
<accession>A0A4Y3KGN3</accession>
<dbReference type="InterPro" id="IPR050362">
    <property type="entry name" value="Cation-dep_OMT"/>
</dbReference>
<evidence type="ECO:0000313" key="5">
    <source>
        <dbReference type="Proteomes" id="UP000315842"/>
    </source>
</evidence>
<dbReference type="InterPro" id="IPR002935">
    <property type="entry name" value="SAM_O-MeTrfase"/>
</dbReference>
<evidence type="ECO:0000256" key="2">
    <source>
        <dbReference type="ARBA" id="ARBA00022679"/>
    </source>
</evidence>
<dbReference type="GO" id="GO:0032259">
    <property type="term" value="P:methylation"/>
    <property type="evidence" value="ECO:0007669"/>
    <property type="project" value="UniProtKB-KW"/>
</dbReference>
<dbReference type="GO" id="GO:0008757">
    <property type="term" value="F:S-adenosylmethionine-dependent methyltransferase activity"/>
    <property type="evidence" value="ECO:0007669"/>
    <property type="project" value="TreeGrafter"/>
</dbReference>
<name>A0A4Y3KGN3_CELUD</name>
<dbReference type="EMBL" id="BJLP01000047">
    <property type="protein sequence ID" value="GEA82090.1"/>
    <property type="molecule type" value="Genomic_DNA"/>
</dbReference>
<proteinExistence type="predicted"/>
<keyword evidence="1 4" id="KW-0489">Methyltransferase</keyword>
<dbReference type="GO" id="GO:0008171">
    <property type="term" value="F:O-methyltransferase activity"/>
    <property type="evidence" value="ECO:0007669"/>
    <property type="project" value="InterPro"/>
</dbReference>
<dbReference type="PROSITE" id="PS51682">
    <property type="entry name" value="SAM_OMT_I"/>
    <property type="match status" value="1"/>
</dbReference>
<reference evidence="4 5" key="1">
    <citation type="submission" date="2019-06" db="EMBL/GenBank/DDBJ databases">
        <title>Whole genome shotgun sequence of Cellulomonas uda NBRC 3747.</title>
        <authorList>
            <person name="Hosoyama A."/>
            <person name="Uohara A."/>
            <person name="Ohji S."/>
            <person name="Ichikawa N."/>
        </authorList>
    </citation>
    <scope>NUCLEOTIDE SEQUENCE [LARGE SCALE GENOMIC DNA]</scope>
    <source>
        <strain evidence="4 5">NBRC 3747</strain>
    </source>
</reference>
<dbReference type="SUPFAM" id="SSF53335">
    <property type="entry name" value="S-adenosyl-L-methionine-dependent methyltransferases"/>
    <property type="match status" value="1"/>
</dbReference>
<dbReference type="Pfam" id="PF01596">
    <property type="entry name" value="Methyltransf_3"/>
    <property type="match status" value="1"/>
</dbReference>
<dbReference type="CDD" id="cd02440">
    <property type="entry name" value="AdoMet_MTases"/>
    <property type="match status" value="1"/>
</dbReference>
<comment type="caution">
    <text evidence="4">The sequence shown here is derived from an EMBL/GenBank/DDBJ whole genome shotgun (WGS) entry which is preliminary data.</text>
</comment>
<dbReference type="PANTHER" id="PTHR10509:SF14">
    <property type="entry name" value="CAFFEOYL-COA O-METHYLTRANSFERASE 3-RELATED"/>
    <property type="match status" value="1"/>
</dbReference>
<dbReference type="RefSeq" id="WP_141321598.1">
    <property type="nucleotide sequence ID" value="NZ_BJLP01000047.1"/>
</dbReference>
<dbReference type="PANTHER" id="PTHR10509">
    <property type="entry name" value="O-METHYLTRANSFERASE-RELATED"/>
    <property type="match status" value="1"/>
</dbReference>
<dbReference type="Gene3D" id="3.40.50.150">
    <property type="entry name" value="Vaccinia Virus protein VP39"/>
    <property type="match status" value="1"/>
</dbReference>
<protein>
    <submittedName>
        <fullName evidence="4">O-methyltransferase</fullName>
    </submittedName>
</protein>
<keyword evidence="3" id="KW-0949">S-adenosyl-L-methionine</keyword>
<evidence type="ECO:0000256" key="1">
    <source>
        <dbReference type="ARBA" id="ARBA00022603"/>
    </source>
</evidence>
<dbReference type="AlphaFoldDB" id="A0A4Y3KGN3"/>
<evidence type="ECO:0000313" key="4">
    <source>
        <dbReference type="EMBL" id="GEA82090.1"/>
    </source>
</evidence>